<sequence>MRRLREEMFGQADERLAAVLADAVARDELRAGVEERARDLMARILGPLLFQRFMLGTGSTRTRRPRRSMPRSRPGSPRGDR</sequence>
<evidence type="ECO:0000313" key="2">
    <source>
        <dbReference type="EMBL" id="GAA2647096.1"/>
    </source>
</evidence>
<proteinExistence type="predicted"/>
<organism evidence="2 3">
    <name type="scientific">Streptomyces vastus</name>
    <dbReference type="NCBI Taxonomy" id="285451"/>
    <lineage>
        <taxon>Bacteria</taxon>
        <taxon>Bacillati</taxon>
        <taxon>Actinomycetota</taxon>
        <taxon>Actinomycetes</taxon>
        <taxon>Kitasatosporales</taxon>
        <taxon>Streptomycetaceae</taxon>
        <taxon>Streptomyces</taxon>
    </lineage>
</organism>
<feature type="compositionally biased region" description="Basic residues" evidence="1">
    <location>
        <begin position="61"/>
        <end position="70"/>
    </location>
</feature>
<feature type="region of interest" description="Disordered" evidence="1">
    <location>
        <begin position="56"/>
        <end position="81"/>
    </location>
</feature>
<dbReference type="Gene3D" id="1.10.357.10">
    <property type="entry name" value="Tetracycline Repressor, domain 2"/>
    <property type="match status" value="1"/>
</dbReference>
<keyword evidence="3" id="KW-1185">Reference proteome</keyword>
<gene>
    <name evidence="2" type="ORF">GCM10010307_53130</name>
</gene>
<reference evidence="2 3" key="1">
    <citation type="journal article" date="2019" name="Int. J. Syst. Evol. Microbiol.">
        <title>The Global Catalogue of Microorganisms (GCM) 10K type strain sequencing project: providing services to taxonomists for standard genome sequencing and annotation.</title>
        <authorList>
            <consortium name="The Broad Institute Genomics Platform"/>
            <consortium name="The Broad Institute Genome Sequencing Center for Infectious Disease"/>
            <person name="Wu L."/>
            <person name="Ma J."/>
        </authorList>
    </citation>
    <scope>NUCLEOTIDE SEQUENCE [LARGE SCALE GENOMIC DNA]</scope>
    <source>
        <strain evidence="2 3">JCM 4524</strain>
    </source>
</reference>
<dbReference type="Proteomes" id="UP001500151">
    <property type="component" value="Unassembled WGS sequence"/>
</dbReference>
<evidence type="ECO:0000256" key="1">
    <source>
        <dbReference type="SAM" id="MobiDB-lite"/>
    </source>
</evidence>
<accession>A0ABN3RCS3</accession>
<protein>
    <submittedName>
        <fullName evidence="2">Uncharacterized protein</fullName>
    </submittedName>
</protein>
<feature type="compositionally biased region" description="Low complexity" evidence="1">
    <location>
        <begin position="71"/>
        <end position="81"/>
    </location>
</feature>
<dbReference type="EMBL" id="BAAASJ010000072">
    <property type="protein sequence ID" value="GAA2647096.1"/>
    <property type="molecule type" value="Genomic_DNA"/>
</dbReference>
<evidence type="ECO:0000313" key="3">
    <source>
        <dbReference type="Proteomes" id="UP001500151"/>
    </source>
</evidence>
<name>A0ABN3RCS3_9ACTN</name>
<comment type="caution">
    <text evidence="2">The sequence shown here is derived from an EMBL/GenBank/DDBJ whole genome shotgun (WGS) entry which is preliminary data.</text>
</comment>